<feature type="transmembrane region" description="Helical" evidence="1">
    <location>
        <begin position="529"/>
        <end position="547"/>
    </location>
</feature>
<keyword evidence="1" id="KW-1133">Transmembrane helix</keyword>
<evidence type="ECO:0000256" key="1">
    <source>
        <dbReference type="SAM" id="Phobius"/>
    </source>
</evidence>
<gene>
    <name evidence="2" type="ORF">HNP86_001600</name>
</gene>
<evidence type="ECO:0000313" key="3">
    <source>
        <dbReference type="Proteomes" id="UP000564425"/>
    </source>
</evidence>
<comment type="caution">
    <text evidence="2">The sequence shown here is derived from an EMBL/GenBank/DDBJ whole genome shotgun (WGS) entry which is preliminary data.</text>
</comment>
<proteinExistence type="predicted"/>
<dbReference type="RefSeq" id="WP_181501272.1">
    <property type="nucleotide sequence ID" value="NZ_JACDUH010000002.1"/>
</dbReference>
<reference evidence="2 3" key="1">
    <citation type="submission" date="2020-07" db="EMBL/GenBank/DDBJ databases">
        <title>Genomic Encyclopedia of Type Strains, Phase IV (KMG-V): Genome sequencing to study the core and pangenomes of soil and plant-associated prokaryotes.</title>
        <authorList>
            <person name="Whitman W."/>
        </authorList>
    </citation>
    <scope>NUCLEOTIDE SEQUENCE [LARGE SCALE GENOMIC DNA]</scope>
    <source>
        <strain evidence="2 3">A1</strain>
    </source>
</reference>
<evidence type="ECO:0008006" key="4">
    <source>
        <dbReference type="Google" id="ProtNLM"/>
    </source>
</evidence>
<evidence type="ECO:0000313" key="2">
    <source>
        <dbReference type="EMBL" id="MBA2851447.1"/>
    </source>
</evidence>
<protein>
    <recommendedName>
        <fullName evidence="4">PEGA domain-containing protein</fullName>
    </recommendedName>
</protein>
<dbReference type="Proteomes" id="UP000564425">
    <property type="component" value="Unassembled WGS sequence"/>
</dbReference>
<sequence>MKKTSFFLFLLLIGCIGSVSATVDIVLPTDCIETDYIVGIDYSNSTEIYDILSETPAWVNSYPVISGIANAGNGGEVYFESEDDMVRFLLPRTGSYPLLFDTALMSTVADNRVYYASKTSGSTTYQMVATKDCWVYYFGRAVGNLNSDTGRLYLYKDDMVVSNLVAHYGVTSDYFNRIYAPEGTVFNVTMSFSNSYTTFYFAMACNDGDLEVLSDSPSTPSTILFDSYQFSFDVYGEPSMSVYEDGELVGVTDSLGYLCIYTELGTHDYNFTKDGYWDESETVTITGSGQNVSVEMFPEDELYLVSTNIVTQNIVPNEVVSATITIEPKYLSKDTKIHFSKELESVKIGVSDVSMYGEDYILGDISEPTTITVTFNSGTLTGNRYIEYQVSGTTWVNAETLTFQKLGNIDYFVNELPIIVYMPTWEIGENEFRITEQEGNTLSLNVEVLDSEENSIYEQNKVFNPYGVERFTVNLSESGSYILRIYCSEYDILLPFTVGTVTIEDDTEDDTIPPIVDDSEGIFDMILNYWYFPVGLVGIVGISKLFFGKKGRKDRKKTNKGGNKK</sequence>
<keyword evidence="1" id="KW-0812">Transmembrane</keyword>
<dbReference type="EMBL" id="JACDUH010000002">
    <property type="protein sequence ID" value="MBA2851447.1"/>
    <property type="molecule type" value="Genomic_DNA"/>
</dbReference>
<name>A0A7J9NVU8_METMI</name>
<organism evidence="2 3">
    <name type="scientific">Methanococcus maripaludis</name>
    <name type="common">Methanococcus deltae</name>
    <dbReference type="NCBI Taxonomy" id="39152"/>
    <lineage>
        <taxon>Archaea</taxon>
        <taxon>Methanobacteriati</taxon>
        <taxon>Methanobacteriota</taxon>
        <taxon>Methanomada group</taxon>
        <taxon>Methanococci</taxon>
        <taxon>Methanococcales</taxon>
        <taxon>Methanococcaceae</taxon>
        <taxon>Methanococcus</taxon>
    </lineage>
</organism>
<keyword evidence="1" id="KW-0472">Membrane</keyword>
<accession>A0A7J9NVU8</accession>
<dbReference type="AlphaFoldDB" id="A0A7J9NVU8"/>
<dbReference type="PROSITE" id="PS51257">
    <property type="entry name" value="PROKAR_LIPOPROTEIN"/>
    <property type="match status" value="1"/>
</dbReference>